<organism evidence="2 3">
    <name type="scientific">Ladona fulva</name>
    <name type="common">Scarce chaser dragonfly</name>
    <name type="synonym">Libellula fulva</name>
    <dbReference type="NCBI Taxonomy" id="123851"/>
    <lineage>
        <taxon>Eukaryota</taxon>
        <taxon>Metazoa</taxon>
        <taxon>Ecdysozoa</taxon>
        <taxon>Arthropoda</taxon>
        <taxon>Hexapoda</taxon>
        <taxon>Insecta</taxon>
        <taxon>Pterygota</taxon>
        <taxon>Palaeoptera</taxon>
        <taxon>Odonata</taxon>
        <taxon>Epiprocta</taxon>
        <taxon>Anisoptera</taxon>
        <taxon>Libelluloidea</taxon>
        <taxon>Libellulidae</taxon>
        <taxon>Ladona</taxon>
    </lineage>
</organism>
<reference evidence="2" key="2">
    <citation type="submission" date="2017-10" db="EMBL/GenBank/DDBJ databases">
        <title>Ladona fulva Genome sequencing and assembly.</title>
        <authorList>
            <person name="Murali S."/>
            <person name="Richards S."/>
            <person name="Bandaranaike D."/>
            <person name="Bellair M."/>
            <person name="Blankenburg K."/>
            <person name="Chao H."/>
            <person name="Dinh H."/>
            <person name="Doddapaneni H."/>
            <person name="Dugan-Rocha S."/>
            <person name="Elkadiri S."/>
            <person name="Gnanaolivu R."/>
            <person name="Hernandez B."/>
            <person name="Skinner E."/>
            <person name="Javaid M."/>
            <person name="Lee S."/>
            <person name="Li M."/>
            <person name="Ming W."/>
            <person name="Munidasa M."/>
            <person name="Muniz J."/>
            <person name="Nguyen L."/>
            <person name="Hughes D."/>
            <person name="Osuji N."/>
            <person name="Pu L.-L."/>
            <person name="Puazo M."/>
            <person name="Qu C."/>
            <person name="Quiroz J."/>
            <person name="Raj R."/>
            <person name="Weissenberger G."/>
            <person name="Xin Y."/>
            <person name="Zou X."/>
            <person name="Han Y."/>
            <person name="Worley K."/>
            <person name="Muzny D."/>
            <person name="Gibbs R."/>
        </authorList>
    </citation>
    <scope>NUCLEOTIDE SEQUENCE</scope>
    <source>
        <strain evidence="2">Sampled in the wild</strain>
    </source>
</reference>
<accession>A0A8K0K5N1</accession>
<feature type="domain" description="Transposable element P transposase-like RNase H" evidence="1">
    <location>
        <begin position="8"/>
        <end position="115"/>
    </location>
</feature>
<keyword evidence="3" id="KW-1185">Reference proteome</keyword>
<dbReference type="EMBL" id="KZ308391">
    <property type="protein sequence ID" value="KAG8228811.1"/>
    <property type="molecule type" value="Genomic_DNA"/>
</dbReference>
<dbReference type="OrthoDB" id="6760869at2759"/>
<dbReference type="InterPro" id="IPR048365">
    <property type="entry name" value="TNP-like_RNaseH_N"/>
</dbReference>
<dbReference type="AlphaFoldDB" id="A0A8K0K5N1"/>
<dbReference type="Pfam" id="PF21787">
    <property type="entry name" value="TNP-like_RNaseH_N"/>
    <property type="match status" value="1"/>
</dbReference>
<sequence>MKVLLPSVCLSIDDMCLKEHVEFDGEKIIGYVDMGLEIENDSLPTAKMACIIMCTSINAHWKIPCGYFFADYLSSSETGNLVIGAIEKLHELGVNVTALTFDGAAVNLAIASYLGANIVDASNLQVFPLTHSIVART</sequence>
<evidence type="ECO:0000313" key="2">
    <source>
        <dbReference type="EMBL" id="KAG8228811.1"/>
    </source>
</evidence>
<gene>
    <name evidence="2" type="ORF">J437_LFUL008732</name>
</gene>
<comment type="caution">
    <text evidence="2">The sequence shown here is derived from an EMBL/GenBank/DDBJ whole genome shotgun (WGS) entry which is preliminary data.</text>
</comment>
<proteinExistence type="predicted"/>
<reference evidence="2" key="1">
    <citation type="submission" date="2013-04" db="EMBL/GenBank/DDBJ databases">
        <authorList>
            <person name="Qu J."/>
            <person name="Murali S.C."/>
            <person name="Bandaranaike D."/>
            <person name="Bellair M."/>
            <person name="Blankenburg K."/>
            <person name="Chao H."/>
            <person name="Dinh H."/>
            <person name="Doddapaneni H."/>
            <person name="Downs B."/>
            <person name="Dugan-Rocha S."/>
            <person name="Elkadiri S."/>
            <person name="Gnanaolivu R.D."/>
            <person name="Hernandez B."/>
            <person name="Javaid M."/>
            <person name="Jayaseelan J.C."/>
            <person name="Lee S."/>
            <person name="Li M."/>
            <person name="Ming W."/>
            <person name="Munidasa M."/>
            <person name="Muniz J."/>
            <person name="Nguyen L."/>
            <person name="Ongeri F."/>
            <person name="Osuji N."/>
            <person name="Pu L.-L."/>
            <person name="Puazo M."/>
            <person name="Qu C."/>
            <person name="Quiroz J."/>
            <person name="Raj R."/>
            <person name="Weissenberger G."/>
            <person name="Xin Y."/>
            <person name="Zou X."/>
            <person name="Han Y."/>
            <person name="Richards S."/>
            <person name="Worley K."/>
            <person name="Muzny D."/>
            <person name="Gibbs R."/>
        </authorList>
    </citation>
    <scope>NUCLEOTIDE SEQUENCE</scope>
    <source>
        <strain evidence="2">Sampled in the wild</strain>
    </source>
</reference>
<dbReference type="Proteomes" id="UP000792457">
    <property type="component" value="Unassembled WGS sequence"/>
</dbReference>
<evidence type="ECO:0000313" key="3">
    <source>
        <dbReference type="Proteomes" id="UP000792457"/>
    </source>
</evidence>
<name>A0A8K0K5N1_LADFU</name>
<evidence type="ECO:0000259" key="1">
    <source>
        <dbReference type="Pfam" id="PF21787"/>
    </source>
</evidence>
<protein>
    <recommendedName>
        <fullName evidence="1">Transposable element P transposase-like RNase H domain-containing protein</fullName>
    </recommendedName>
</protein>